<comment type="caution">
    <text evidence="10">The sequence shown here is derived from an EMBL/GenBank/DDBJ whole genome shotgun (WGS) entry which is preliminary data.</text>
</comment>
<dbReference type="SMART" id="SM00471">
    <property type="entry name" value="HDc"/>
    <property type="match status" value="1"/>
</dbReference>
<dbReference type="EMBL" id="JAUDUY010000003">
    <property type="protein sequence ID" value="MDM9631404.1"/>
    <property type="molecule type" value="Genomic_DNA"/>
</dbReference>
<evidence type="ECO:0000313" key="11">
    <source>
        <dbReference type="Proteomes" id="UP001174839"/>
    </source>
</evidence>
<evidence type="ECO:0000256" key="7">
    <source>
        <dbReference type="ARBA" id="ARBA00023136"/>
    </source>
</evidence>
<gene>
    <name evidence="10" type="ORF">QU605_07975</name>
</gene>
<evidence type="ECO:0000259" key="9">
    <source>
        <dbReference type="SMART" id="SM00471"/>
    </source>
</evidence>
<comment type="subcellular location">
    <subcellularLocation>
        <location evidence="1">Cell membrane</location>
    </subcellularLocation>
</comment>
<accession>A0ABT7WF13</accession>
<evidence type="ECO:0000256" key="2">
    <source>
        <dbReference type="ARBA" id="ARBA00022475"/>
    </source>
</evidence>
<keyword evidence="3 8" id="KW-0812">Transmembrane</keyword>
<evidence type="ECO:0000256" key="1">
    <source>
        <dbReference type="ARBA" id="ARBA00004236"/>
    </source>
</evidence>
<protein>
    <submittedName>
        <fullName evidence="10">DUF5706 domain-containing protein</fullName>
    </submittedName>
</protein>
<dbReference type="PANTHER" id="PTHR21174">
    <property type="match status" value="1"/>
</dbReference>
<sequence>MTNLLKSVESFVHQLLTQELDERFLYHNMSHTLRVVQSTKDLIDHYALSKEHSEALLLAAWLHDTGYSKSVADHEKHSCDIARDFLGSQKAKPELIEKVCGIITATMRYHKPETLEEEIIRDADSSHLGSKEFTGISERLREELKLLDIADYNSDQWRAANIEMLEKEHRYNTDYAIEHWQAGKDINLQKLIKERKGEKKLRKKEQLKAQYKQENPERGVQTLFRVTMRNHMKLSDIADTKANILLSVNAIILSLVISNLLPKLDTPSNYYLILPTVIFCIFSIASMILSVMATRPNVTSGAFSREDVKKKKVNLLFFGNFHKMDLNEFKWAMGELVKDQSYVYDSLTMDLYYLGLVLNRKYKLLRWTYTIFIIGMVLSVLVFFLALTLYGGSGIPV</sequence>
<keyword evidence="4" id="KW-0547">Nucleotide-binding</keyword>
<dbReference type="Gene3D" id="1.10.3210.10">
    <property type="entry name" value="Hypothetical protein af1432"/>
    <property type="match status" value="1"/>
</dbReference>
<evidence type="ECO:0000256" key="3">
    <source>
        <dbReference type="ARBA" id="ARBA00022692"/>
    </source>
</evidence>
<organism evidence="10 11">
    <name type="scientific">Robiginitalea aurantiaca</name>
    <dbReference type="NCBI Taxonomy" id="3056915"/>
    <lineage>
        <taxon>Bacteria</taxon>
        <taxon>Pseudomonadati</taxon>
        <taxon>Bacteroidota</taxon>
        <taxon>Flavobacteriia</taxon>
        <taxon>Flavobacteriales</taxon>
        <taxon>Flavobacteriaceae</taxon>
        <taxon>Robiginitalea</taxon>
    </lineage>
</organism>
<dbReference type="Proteomes" id="UP001174839">
    <property type="component" value="Unassembled WGS sequence"/>
</dbReference>
<feature type="domain" description="HD/PDEase" evidence="9">
    <location>
        <begin position="24"/>
        <end position="138"/>
    </location>
</feature>
<reference evidence="10" key="1">
    <citation type="submission" date="2023-06" db="EMBL/GenBank/DDBJ databases">
        <title>Robiginitalea aurantiacus sp. nov. and Algoriphagus sediminis sp. nov., isolated from coastal sediment.</title>
        <authorList>
            <person name="Zhou Z.Y."/>
            <person name="An J."/>
            <person name="Jia Y.W."/>
            <person name="Du Z.J."/>
        </authorList>
    </citation>
    <scope>NUCLEOTIDE SEQUENCE</scope>
    <source>
        <strain evidence="10">M39</strain>
    </source>
</reference>
<feature type="transmembrane region" description="Helical" evidence="8">
    <location>
        <begin position="242"/>
        <end position="261"/>
    </location>
</feature>
<evidence type="ECO:0000313" key="10">
    <source>
        <dbReference type="EMBL" id="MDM9631404.1"/>
    </source>
</evidence>
<keyword evidence="11" id="KW-1185">Reference proteome</keyword>
<keyword evidence="7 8" id="KW-0472">Membrane</keyword>
<dbReference type="RefSeq" id="WP_289724760.1">
    <property type="nucleotide sequence ID" value="NZ_JAUDUY010000003.1"/>
</dbReference>
<evidence type="ECO:0000256" key="4">
    <source>
        <dbReference type="ARBA" id="ARBA00022741"/>
    </source>
</evidence>
<dbReference type="InterPro" id="IPR006674">
    <property type="entry name" value="HD_domain"/>
</dbReference>
<dbReference type="InterPro" id="IPR043760">
    <property type="entry name" value="PycTM_dom"/>
</dbReference>
<evidence type="ECO:0000256" key="6">
    <source>
        <dbReference type="ARBA" id="ARBA00023118"/>
    </source>
</evidence>
<keyword evidence="2" id="KW-1003">Cell membrane</keyword>
<evidence type="ECO:0000256" key="8">
    <source>
        <dbReference type="SAM" id="Phobius"/>
    </source>
</evidence>
<keyword evidence="6" id="KW-0051">Antiviral defense</keyword>
<name>A0ABT7WF13_9FLAO</name>
<dbReference type="PANTHER" id="PTHR21174:SF0">
    <property type="entry name" value="HD PHOSPHOHYDROLASE FAMILY PROTEIN-RELATED"/>
    <property type="match status" value="1"/>
</dbReference>
<evidence type="ECO:0000256" key="5">
    <source>
        <dbReference type="ARBA" id="ARBA00022989"/>
    </source>
</evidence>
<proteinExistence type="predicted"/>
<dbReference type="Pfam" id="PF01966">
    <property type="entry name" value="HD"/>
    <property type="match status" value="1"/>
</dbReference>
<feature type="transmembrane region" description="Helical" evidence="8">
    <location>
        <begin position="367"/>
        <end position="390"/>
    </location>
</feature>
<dbReference type="InterPro" id="IPR009218">
    <property type="entry name" value="HD_phosphohydro"/>
</dbReference>
<dbReference type="CDD" id="cd00077">
    <property type="entry name" value="HDc"/>
    <property type="match status" value="1"/>
</dbReference>
<keyword evidence="5 8" id="KW-1133">Transmembrane helix</keyword>
<feature type="transmembrane region" description="Helical" evidence="8">
    <location>
        <begin position="273"/>
        <end position="293"/>
    </location>
</feature>
<dbReference type="InterPro" id="IPR003607">
    <property type="entry name" value="HD/PDEase_dom"/>
</dbReference>
<dbReference type="Pfam" id="PF18967">
    <property type="entry name" value="PycTM"/>
    <property type="match status" value="1"/>
</dbReference>
<dbReference type="SUPFAM" id="SSF109604">
    <property type="entry name" value="HD-domain/PDEase-like"/>
    <property type="match status" value="1"/>
</dbReference>